<keyword evidence="8" id="KW-0547">Nucleotide-binding</keyword>
<evidence type="ECO:0000313" key="17">
    <source>
        <dbReference type="EMBL" id="KAH9325290.1"/>
    </source>
</evidence>
<evidence type="ECO:0000256" key="12">
    <source>
        <dbReference type="ARBA" id="ARBA00023136"/>
    </source>
</evidence>
<protein>
    <recommendedName>
        <fullName evidence="16">Protein kinase domain-containing protein</fullName>
    </recommendedName>
</protein>
<accession>A0AA38GR71</accession>
<keyword evidence="13" id="KW-0675">Receptor</keyword>
<name>A0AA38GR71_TAXCH</name>
<gene>
    <name evidence="17" type="ORF">KI387_005468</name>
</gene>
<evidence type="ECO:0000256" key="6">
    <source>
        <dbReference type="ARBA" id="ARBA00022729"/>
    </source>
</evidence>
<dbReference type="PROSITE" id="PS00108">
    <property type="entry name" value="PROTEIN_KINASE_ST"/>
    <property type="match status" value="1"/>
</dbReference>
<dbReference type="AlphaFoldDB" id="A0AA38GR71"/>
<evidence type="ECO:0000256" key="8">
    <source>
        <dbReference type="ARBA" id="ARBA00022741"/>
    </source>
</evidence>
<proteinExistence type="predicted"/>
<dbReference type="CDD" id="cd14066">
    <property type="entry name" value="STKc_IRAK"/>
    <property type="match status" value="1"/>
</dbReference>
<keyword evidence="10" id="KW-0067">ATP-binding</keyword>
<comment type="subcellular location">
    <subcellularLocation>
        <location evidence="1">Membrane</location>
        <topology evidence="1">Single-pass membrane protein</topology>
    </subcellularLocation>
</comment>
<dbReference type="Pfam" id="PF07714">
    <property type="entry name" value="PK_Tyr_Ser-Thr"/>
    <property type="match status" value="1"/>
</dbReference>
<evidence type="ECO:0000256" key="7">
    <source>
        <dbReference type="ARBA" id="ARBA00022737"/>
    </source>
</evidence>
<evidence type="ECO:0000256" key="5">
    <source>
        <dbReference type="ARBA" id="ARBA00022692"/>
    </source>
</evidence>
<evidence type="ECO:0000256" key="11">
    <source>
        <dbReference type="ARBA" id="ARBA00022989"/>
    </source>
</evidence>
<dbReference type="InterPro" id="IPR052059">
    <property type="entry name" value="CR_Ser/Thr_kinase"/>
</dbReference>
<keyword evidence="11" id="KW-1133">Transmembrane helix</keyword>
<keyword evidence="2" id="KW-0723">Serine/threonine-protein kinase</keyword>
<dbReference type="InterPro" id="IPR008271">
    <property type="entry name" value="Ser/Thr_kinase_AS"/>
</dbReference>
<feature type="compositionally biased region" description="Low complexity" evidence="15">
    <location>
        <begin position="341"/>
        <end position="355"/>
    </location>
</feature>
<keyword evidence="7" id="KW-0677">Repeat</keyword>
<dbReference type="Proteomes" id="UP000824469">
    <property type="component" value="Unassembled WGS sequence"/>
</dbReference>
<dbReference type="Gene3D" id="3.30.200.20">
    <property type="entry name" value="Phosphorylase Kinase, domain 1"/>
    <property type="match status" value="1"/>
</dbReference>
<dbReference type="FunFam" id="1.10.510.10:FF:000044">
    <property type="entry name" value="Putative LRR receptor-like serine/threonine-protein kinase"/>
    <property type="match status" value="1"/>
</dbReference>
<evidence type="ECO:0000256" key="9">
    <source>
        <dbReference type="ARBA" id="ARBA00022777"/>
    </source>
</evidence>
<feature type="non-terminal residue" evidence="17">
    <location>
        <position position="1"/>
    </location>
</feature>
<evidence type="ECO:0000256" key="15">
    <source>
        <dbReference type="SAM" id="MobiDB-lite"/>
    </source>
</evidence>
<keyword evidence="14" id="KW-0325">Glycoprotein</keyword>
<dbReference type="PANTHER" id="PTHR47973">
    <property type="entry name" value="CYSTEINE-RICH RECEPTOR-LIKE PROTEIN KINASE 3"/>
    <property type="match status" value="1"/>
</dbReference>
<dbReference type="PROSITE" id="PS50011">
    <property type="entry name" value="PROTEIN_KINASE_DOM"/>
    <property type="match status" value="1"/>
</dbReference>
<evidence type="ECO:0000259" key="16">
    <source>
        <dbReference type="PROSITE" id="PS50011"/>
    </source>
</evidence>
<keyword evidence="18" id="KW-1185">Reference proteome</keyword>
<evidence type="ECO:0000256" key="2">
    <source>
        <dbReference type="ARBA" id="ARBA00022527"/>
    </source>
</evidence>
<keyword evidence="5" id="KW-0812">Transmembrane</keyword>
<organism evidence="17 18">
    <name type="scientific">Taxus chinensis</name>
    <name type="common">Chinese yew</name>
    <name type="synonym">Taxus wallichiana var. chinensis</name>
    <dbReference type="NCBI Taxonomy" id="29808"/>
    <lineage>
        <taxon>Eukaryota</taxon>
        <taxon>Viridiplantae</taxon>
        <taxon>Streptophyta</taxon>
        <taxon>Embryophyta</taxon>
        <taxon>Tracheophyta</taxon>
        <taxon>Spermatophyta</taxon>
        <taxon>Pinopsida</taxon>
        <taxon>Pinidae</taxon>
        <taxon>Conifers II</taxon>
        <taxon>Cupressales</taxon>
        <taxon>Taxaceae</taxon>
        <taxon>Taxus</taxon>
    </lineage>
</organism>
<evidence type="ECO:0000313" key="18">
    <source>
        <dbReference type="Proteomes" id="UP000824469"/>
    </source>
</evidence>
<dbReference type="GO" id="GO:0016020">
    <property type="term" value="C:membrane"/>
    <property type="evidence" value="ECO:0007669"/>
    <property type="project" value="UniProtKB-SubCell"/>
</dbReference>
<feature type="domain" description="Protein kinase" evidence="16">
    <location>
        <begin position="22"/>
        <end position="305"/>
    </location>
</feature>
<evidence type="ECO:0000256" key="3">
    <source>
        <dbReference type="ARBA" id="ARBA00022553"/>
    </source>
</evidence>
<dbReference type="InterPro" id="IPR001245">
    <property type="entry name" value="Ser-Thr/Tyr_kinase_cat_dom"/>
</dbReference>
<evidence type="ECO:0000256" key="13">
    <source>
        <dbReference type="ARBA" id="ARBA00023170"/>
    </source>
</evidence>
<dbReference type="SMART" id="SM00220">
    <property type="entry name" value="S_TKc"/>
    <property type="match status" value="1"/>
</dbReference>
<evidence type="ECO:0000256" key="1">
    <source>
        <dbReference type="ARBA" id="ARBA00004167"/>
    </source>
</evidence>
<keyword evidence="4" id="KW-0808">Transferase</keyword>
<dbReference type="GO" id="GO:0005524">
    <property type="term" value="F:ATP binding"/>
    <property type="evidence" value="ECO:0007669"/>
    <property type="project" value="UniProtKB-KW"/>
</dbReference>
<dbReference type="InterPro" id="IPR000719">
    <property type="entry name" value="Prot_kinase_dom"/>
</dbReference>
<keyword evidence="3" id="KW-0597">Phosphoprotein</keyword>
<dbReference type="InterPro" id="IPR011009">
    <property type="entry name" value="Kinase-like_dom_sf"/>
</dbReference>
<feature type="region of interest" description="Disordered" evidence="15">
    <location>
        <begin position="331"/>
        <end position="364"/>
    </location>
</feature>
<dbReference type="Gene3D" id="1.10.510.10">
    <property type="entry name" value="Transferase(Phosphotransferase) domain 1"/>
    <property type="match status" value="1"/>
</dbReference>
<keyword evidence="12" id="KW-0472">Membrane</keyword>
<dbReference type="OMA" id="TRAKICT"/>
<keyword evidence="9" id="KW-0418">Kinase</keyword>
<dbReference type="EMBL" id="JAHRHJ020000002">
    <property type="protein sequence ID" value="KAH9325290.1"/>
    <property type="molecule type" value="Genomic_DNA"/>
</dbReference>
<reference evidence="17 18" key="1">
    <citation type="journal article" date="2021" name="Nat. Plants">
        <title>The Taxus genome provides insights into paclitaxel biosynthesis.</title>
        <authorList>
            <person name="Xiong X."/>
            <person name="Gou J."/>
            <person name="Liao Q."/>
            <person name="Li Y."/>
            <person name="Zhou Q."/>
            <person name="Bi G."/>
            <person name="Li C."/>
            <person name="Du R."/>
            <person name="Wang X."/>
            <person name="Sun T."/>
            <person name="Guo L."/>
            <person name="Liang H."/>
            <person name="Lu P."/>
            <person name="Wu Y."/>
            <person name="Zhang Z."/>
            <person name="Ro D.K."/>
            <person name="Shang Y."/>
            <person name="Huang S."/>
            <person name="Yan J."/>
        </authorList>
    </citation>
    <scope>NUCLEOTIDE SEQUENCE [LARGE SCALE GENOMIC DNA]</scope>
    <source>
        <strain evidence="17">Ta-2019</strain>
    </source>
</reference>
<sequence length="364" mass="40452">MCWGTMANGRGRSRVLWSYLGKDWLMLLGMLNEGQLLWRVGNPDLNGMQVAVKSLSAQSKQGVQEFLTEIAIIIDVKHENLVKLHGCCVQGSHRILVYEYLENNSIAQALLGSENSRIDLDWPTRAKICTGTASGLAYLHEELVPYIVHRDIKASNVLLDRDLNPKIADFGLAKLFPDNVTHISTRVAGTIGYLAPEYALRGQLTKKADIYSFGILVLEMISGRSNTKYSLSDENALLLEWTWHRWQENKLLDVIDPKLKEYPTEEVLRFAKVALLCTQAAANFRPSMSQVVAMLTKEININENLLTRPGLISDYRNFKAGVGTHGFGSGIKMQPTQKGVSSSSSSSMTTIVSTSPATFTEMEP</sequence>
<keyword evidence="6" id="KW-0732">Signal</keyword>
<evidence type="ECO:0000256" key="14">
    <source>
        <dbReference type="ARBA" id="ARBA00023180"/>
    </source>
</evidence>
<evidence type="ECO:0000256" key="10">
    <source>
        <dbReference type="ARBA" id="ARBA00022840"/>
    </source>
</evidence>
<dbReference type="SUPFAM" id="SSF56112">
    <property type="entry name" value="Protein kinase-like (PK-like)"/>
    <property type="match status" value="1"/>
</dbReference>
<dbReference type="GO" id="GO:0004674">
    <property type="term" value="F:protein serine/threonine kinase activity"/>
    <property type="evidence" value="ECO:0007669"/>
    <property type="project" value="UniProtKB-KW"/>
</dbReference>
<evidence type="ECO:0000256" key="4">
    <source>
        <dbReference type="ARBA" id="ARBA00022679"/>
    </source>
</evidence>
<comment type="caution">
    <text evidence="17">The sequence shown here is derived from an EMBL/GenBank/DDBJ whole genome shotgun (WGS) entry which is preliminary data.</text>
</comment>